<evidence type="ECO:0000313" key="8">
    <source>
        <dbReference type="EMBL" id="KAF2888888.1"/>
    </source>
</evidence>
<evidence type="ECO:0000259" key="7">
    <source>
        <dbReference type="Pfam" id="PF10277"/>
    </source>
</evidence>
<feature type="non-terminal residue" evidence="8">
    <location>
        <position position="74"/>
    </location>
</feature>
<reference evidence="8" key="1">
    <citation type="submission" date="2019-08" db="EMBL/GenBank/DDBJ databases">
        <title>The genome of the North American firefly Photinus pyralis.</title>
        <authorList>
            <consortium name="Photinus pyralis genome working group"/>
            <person name="Fallon T.R."/>
            <person name="Sander Lower S.E."/>
            <person name="Weng J.-K."/>
        </authorList>
    </citation>
    <scope>NUCLEOTIDE SEQUENCE</scope>
    <source>
        <strain evidence="8">TRF0915ILg1</strain>
        <tissue evidence="8">Whole body</tissue>
    </source>
</reference>
<protein>
    <recommendedName>
        <fullName evidence="7">CWH43-like N-terminal domain-containing protein</fullName>
    </recommendedName>
</protein>
<keyword evidence="5 6" id="KW-0472">Membrane</keyword>
<keyword evidence="4 6" id="KW-1133">Transmembrane helix</keyword>
<proteinExistence type="inferred from homology"/>
<dbReference type="Proteomes" id="UP000801492">
    <property type="component" value="Unassembled WGS sequence"/>
</dbReference>
<feature type="transmembrane region" description="Helical" evidence="6">
    <location>
        <begin position="53"/>
        <end position="73"/>
    </location>
</feature>
<evidence type="ECO:0000313" key="9">
    <source>
        <dbReference type="Proteomes" id="UP000801492"/>
    </source>
</evidence>
<dbReference type="GO" id="GO:0012505">
    <property type="term" value="C:endomembrane system"/>
    <property type="evidence" value="ECO:0007669"/>
    <property type="project" value="UniProtKB-SubCell"/>
</dbReference>
<feature type="domain" description="CWH43-like N-terminal" evidence="7">
    <location>
        <begin position="3"/>
        <end position="74"/>
    </location>
</feature>
<organism evidence="8 9">
    <name type="scientific">Ignelater luminosus</name>
    <name type="common">Cucubano</name>
    <name type="synonym">Pyrophorus luminosus</name>
    <dbReference type="NCBI Taxonomy" id="2038154"/>
    <lineage>
        <taxon>Eukaryota</taxon>
        <taxon>Metazoa</taxon>
        <taxon>Ecdysozoa</taxon>
        <taxon>Arthropoda</taxon>
        <taxon>Hexapoda</taxon>
        <taxon>Insecta</taxon>
        <taxon>Pterygota</taxon>
        <taxon>Neoptera</taxon>
        <taxon>Endopterygota</taxon>
        <taxon>Coleoptera</taxon>
        <taxon>Polyphaga</taxon>
        <taxon>Elateriformia</taxon>
        <taxon>Elateroidea</taxon>
        <taxon>Elateridae</taxon>
        <taxon>Agrypninae</taxon>
        <taxon>Pyrophorini</taxon>
        <taxon>Ignelater</taxon>
    </lineage>
</organism>
<dbReference type="AlphaFoldDB" id="A0A8K0CQR1"/>
<name>A0A8K0CQR1_IGNLU</name>
<comment type="subcellular location">
    <subcellularLocation>
        <location evidence="1">Endomembrane system</location>
        <topology evidence="1">Multi-pass membrane protein</topology>
    </subcellularLocation>
</comment>
<dbReference type="PANTHER" id="PTHR21324">
    <property type="entry name" value="FASTING-INDUCIBLE INTEGRAL MEMBRANE PROTEIN TM6P1-RELATED"/>
    <property type="match status" value="1"/>
</dbReference>
<evidence type="ECO:0000256" key="3">
    <source>
        <dbReference type="ARBA" id="ARBA00022692"/>
    </source>
</evidence>
<dbReference type="InterPro" id="IPR019402">
    <property type="entry name" value="CWH43_N"/>
</dbReference>
<keyword evidence="9" id="KW-1185">Reference proteome</keyword>
<evidence type="ECO:0000256" key="5">
    <source>
        <dbReference type="ARBA" id="ARBA00023136"/>
    </source>
</evidence>
<evidence type="ECO:0000256" key="6">
    <source>
        <dbReference type="SAM" id="Phobius"/>
    </source>
</evidence>
<dbReference type="PANTHER" id="PTHR21324:SF2">
    <property type="entry name" value="EG:22E5.9 PROTEIN"/>
    <property type="match status" value="1"/>
</dbReference>
<evidence type="ECO:0000256" key="1">
    <source>
        <dbReference type="ARBA" id="ARBA00004127"/>
    </source>
</evidence>
<evidence type="ECO:0000256" key="2">
    <source>
        <dbReference type="ARBA" id="ARBA00006565"/>
    </source>
</evidence>
<dbReference type="InterPro" id="IPR050911">
    <property type="entry name" value="DRAM/TMEM150_Autophagy_Mod"/>
</dbReference>
<evidence type="ECO:0000256" key="4">
    <source>
        <dbReference type="ARBA" id="ARBA00022989"/>
    </source>
</evidence>
<gene>
    <name evidence="8" type="ORF">ILUMI_17285</name>
</gene>
<keyword evidence="3 6" id="KW-0812">Transmembrane</keyword>
<comment type="caution">
    <text evidence="8">The sequence shown here is derived from an EMBL/GenBank/DDBJ whole genome shotgun (WGS) entry which is preliminary data.</text>
</comment>
<accession>A0A8K0CQR1</accession>
<sequence>GTCMYIRYRQIEFAINSNEIDLQRQWNEVAFWLGNITCLGISFVGNFQELFCISIHCIGALMAFGIGGIYVLLQ</sequence>
<feature type="transmembrane region" description="Helical" evidence="6">
    <location>
        <begin position="29"/>
        <end position="47"/>
    </location>
</feature>
<comment type="similarity">
    <text evidence="2">Belongs to the DRAM/TMEM150 family.</text>
</comment>
<feature type="non-terminal residue" evidence="8">
    <location>
        <position position="1"/>
    </location>
</feature>
<dbReference type="EMBL" id="VTPC01072962">
    <property type="protein sequence ID" value="KAF2888888.1"/>
    <property type="molecule type" value="Genomic_DNA"/>
</dbReference>
<dbReference type="Pfam" id="PF10277">
    <property type="entry name" value="Frag1"/>
    <property type="match status" value="1"/>
</dbReference>
<dbReference type="OrthoDB" id="191706at2759"/>